<dbReference type="NCBIfam" id="TIGR02675">
    <property type="entry name" value="tape_meas_nterm"/>
    <property type="match status" value="1"/>
</dbReference>
<name>A0A2C9D241_9HYPH</name>
<feature type="coiled-coil region" evidence="1">
    <location>
        <begin position="1321"/>
        <end position="1348"/>
    </location>
</feature>
<dbReference type="PANTHER" id="PTHR45615">
    <property type="entry name" value="MYOSIN HEAVY CHAIN, NON-MUSCLE"/>
    <property type="match status" value="1"/>
</dbReference>
<sequence>MVAKRQNEVELIVKARDAASKALDTITSAFEDFVSATKETGGEAKKTNSVIGELGTALGSLARQSKALNAFKQIGDELGAATAAVKSLKGSVEQSAGELARLARESQSAQQKLVRLRAQIAAEEAANKDATKARAEANRELRQADSALTKAQRAQEAYNNAVIKGQRATKGVGLDSGAPQSSARASAGVFINTELEQAQRRQEKAAAAVREYTAEIDRSSTALAELKPRLTVAARVEREFGDATQKQNTQLKVSRDALTKARDEYSQLAAVAERASTAVAGFAASQGDVGKALARTAAETARVKAQLETLNSSTVAPVATDRRGLLESRRTYVEAQAEVRRLAAEMKAAEVPTEALGDALGKAQAKAQLAAKAYEQNSIALRKTSATQSSITKFLAATATEQQKSANAQVRALAAQTRAANQGAEAQQRLRGATLAALPPIKAMAPAVKSAAGASDQATQSANRLRSAFNGFYSDSRQSLSLFQRLRGQVLSIAAAYIGLQSALQNVGGVVNAFQEIEGAQSRLGVVFERDTARISQELDFLQQNADRLGISFGILSDQYTKFAVAAKTANFTSDATRKIFLSVAEAGRVNKLSIDQLEGTFLALEQMISKGKVSSEELRRQMGDRLPGAFSLFAKAIGVSTAQLDDMLRKGEVFANQSTLLKFADQLNKEFGPQLAASIEQTTAEIGRFDNNVFEAQKRVADGGFLESFTNGLRKLNEQFRSREGRDFFLGLGAVLGHLTDGIVTLLPYADDLAKVLAVIATIKAAQGLSNLVTALRATAAQTVATNRSLFTWASTVEAARVRWNTLVGTLRSGTGALAAINAQLRVATVVAGTAGGRFLALRIAIASLQSVAALAAGTFRILWTAIGGLPGLILTGVTLAIGSWLTKIDDTTSAIDEHKRIMDEVVKAYDKVRGKTEEWAKAIENVTLDQAVANLRQMEKRFEDIKKTVSGISGGDFFSFNSIRRGSSEQRQLVTQLRDIRTAFINGKLTARDYVAQIESLYDAIDSDGVRQWAEQLLESGRNAKEAEQQLGAAALTAKELGDTSDRVTEILQRTGTTIQTLTTATDDASTAFRKMAAEDARRLVEALHEMDKLVPSIADELKRIEELDGLNKQYQDAVKLARSLDQVRIITERYNRASAAILENSIDSSSGIVDAIIGAESGGNPYAKNKNSTATGVGQFIEETWLKLFKENFPDRAQSMTDAAILELRKSEKISREMIALYVQENAKILKDAGAAVTDANLYLAHFLGPNGAVKVLSANRGTQASDVLSADAVAANSSVLSGKTVEEVIAWAQQKVGLSREEAAINKEIADIDAKRAEKAKDYNKELENRLQLQEDENANAGNLSKEGFIQKRLSQEQRRAKEAEYELTAEQVAQIKAAAAAEYELVKAKRDGRDATKEANAALAQAQALETKRNALIAQFKQAYDTGNTDNTEQLKNQILEINSQLLAAIENARAMWEEIGGSGAAAKLMTLDALAEKAKTAGQRIEVIEQKTNALGLTATQSERLVGSFADGLVGAFENFAQAVANGANAFQALGSAFLQFAADFLREIAVMILKQAILNALAGFGGPIGTAAKALGGTVPTGHTGGKVGTNTIGIGNSSRVLPISMFRDAVRYHTGGKVGLGPGEVPAVLQTGEEVLTKNDPRHSDNIGPSQAQGGGGIQAIRNIVTLDPEFAKSMVESAQGEKAVMSVLTKNKALLKRLVS</sequence>
<reference evidence="4" key="1">
    <citation type="submission" date="2017-09" db="EMBL/GenBank/DDBJ databases">
        <title>Genome sequence of Nannocystis excedens DSM 71.</title>
        <authorList>
            <person name="Blom J."/>
        </authorList>
    </citation>
    <scope>NUCLEOTIDE SEQUENCE [LARGE SCALE GENOMIC DNA]</scope>
    <source>
        <strain evidence="4">type strain: E19</strain>
    </source>
</reference>
<gene>
    <name evidence="3" type="ORF">HDIA_0775</name>
</gene>
<feature type="coiled-coil region" evidence="1">
    <location>
        <begin position="92"/>
        <end position="154"/>
    </location>
</feature>
<proteinExistence type="predicted"/>
<dbReference type="Pfam" id="PF20155">
    <property type="entry name" value="TMP_3"/>
    <property type="match status" value="1"/>
</dbReference>
<evidence type="ECO:0000313" key="3">
    <source>
        <dbReference type="EMBL" id="SON54316.1"/>
    </source>
</evidence>
<evidence type="ECO:0000259" key="2">
    <source>
        <dbReference type="Pfam" id="PF20155"/>
    </source>
</evidence>
<accession>A0A2C9D241</accession>
<dbReference type="KEGG" id="hdi:HDIA_0775"/>
<dbReference type="EMBL" id="LT960614">
    <property type="protein sequence ID" value="SON54316.1"/>
    <property type="molecule type" value="Genomic_DNA"/>
</dbReference>
<keyword evidence="1" id="KW-0175">Coiled coil</keyword>
<feature type="domain" description="Tape measure protein N-terminal" evidence="2">
    <location>
        <begin position="509"/>
        <end position="686"/>
    </location>
</feature>
<organism evidence="3 4">
    <name type="scientific">Hartmannibacter diazotrophicus</name>
    <dbReference type="NCBI Taxonomy" id="1482074"/>
    <lineage>
        <taxon>Bacteria</taxon>
        <taxon>Pseudomonadati</taxon>
        <taxon>Pseudomonadota</taxon>
        <taxon>Alphaproteobacteria</taxon>
        <taxon>Hyphomicrobiales</taxon>
        <taxon>Pleomorphomonadaceae</taxon>
        <taxon>Hartmannibacter</taxon>
    </lineage>
</organism>
<evidence type="ECO:0000256" key="1">
    <source>
        <dbReference type="SAM" id="Coils"/>
    </source>
</evidence>
<protein>
    <submittedName>
        <fullName evidence="3">Tape measure domain protein</fullName>
    </submittedName>
</protein>
<dbReference type="InterPro" id="IPR013491">
    <property type="entry name" value="Tape_meas_N"/>
</dbReference>
<dbReference type="PANTHER" id="PTHR45615:SF66">
    <property type="entry name" value="CARD DOMAIN-CONTAINING PROTEIN"/>
    <property type="match status" value="1"/>
</dbReference>
<evidence type="ECO:0000313" key="4">
    <source>
        <dbReference type="Proteomes" id="UP000223606"/>
    </source>
</evidence>
<dbReference type="Gene3D" id="1.10.530.10">
    <property type="match status" value="1"/>
</dbReference>
<keyword evidence="4" id="KW-1185">Reference proteome</keyword>
<dbReference type="Proteomes" id="UP000223606">
    <property type="component" value="Chromosome 1"/>
</dbReference>